<dbReference type="OrthoDB" id="330047at2759"/>
<evidence type="ECO:0000313" key="2">
    <source>
        <dbReference type="Proteomes" id="UP001152795"/>
    </source>
</evidence>
<comment type="caution">
    <text evidence="1">The sequence shown here is derived from an EMBL/GenBank/DDBJ whole genome shotgun (WGS) entry which is preliminary data.</text>
</comment>
<dbReference type="AlphaFoldDB" id="A0A6S7JCI9"/>
<dbReference type="Proteomes" id="UP001152795">
    <property type="component" value="Unassembled WGS sequence"/>
</dbReference>
<feature type="non-terminal residue" evidence="1">
    <location>
        <position position="75"/>
    </location>
</feature>
<organism evidence="1 2">
    <name type="scientific">Paramuricea clavata</name>
    <name type="common">Red gorgonian</name>
    <name type="synonym">Violescent sea-whip</name>
    <dbReference type="NCBI Taxonomy" id="317549"/>
    <lineage>
        <taxon>Eukaryota</taxon>
        <taxon>Metazoa</taxon>
        <taxon>Cnidaria</taxon>
        <taxon>Anthozoa</taxon>
        <taxon>Octocorallia</taxon>
        <taxon>Malacalcyonacea</taxon>
        <taxon>Plexauridae</taxon>
        <taxon>Paramuricea</taxon>
    </lineage>
</organism>
<keyword evidence="2" id="KW-1185">Reference proteome</keyword>
<protein>
    <submittedName>
        <fullName evidence="1">Uncharacterized protein</fullName>
    </submittedName>
</protein>
<dbReference type="EMBL" id="CACRXK020008432">
    <property type="protein sequence ID" value="CAB4014752.1"/>
    <property type="molecule type" value="Genomic_DNA"/>
</dbReference>
<dbReference type="InterPro" id="IPR027197">
    <property type="entry name" value="SLC43A3"/>
</dbReference>
<dbReference type="PANTHER" id="PTHR20765">
    <property type="entry name" value="SOLUTE CARRIER FAMILY 43 MEMBER 3-RELATED"/>
    <property type="match status" value="1"/>
</dbReference>
<evidence type="ECO:0000313" key="1">
    <source>
        <dbReference type="EMBL" id="CAB4014752.1"/>
    </source>
</evidence>
<proteinExistence type="predicted"/>
<reference evidence="1" key="1">
    <citation type="submission" date="2020-04" db="EMBL/GenBank/DDBJ databases">
        <authorList>
            <person name="Alioto T."/>
            <person name="Alioto T."/>
            <person name="Gomez Garrido J."/>
        </authorList>
    </citation>
    <scope>NUCLEOTIDE SEQUENCE</scope>
    <source>
        <strain evidence="1">A484AB</strain>
    </source>
</reference>
<accession>A0A6S7JCI9</accession>
<dbReference type="PANTHER" id="PTHR20765:SF1">
    <property type="entry name" value="EQUILIBRATIVE NUCLEOBASE TRANSPORTER 1"/>
    <property type="match status" value="1"/>
</dbReference>
<sequence length="75" mass="8791">MAALEWVWNHRYLILLWVELEILFFSAIIFGWAALVVVLKQDNIFYDLCKPTSNGNSTLLAEYLLKDCIDERLDL</sequence>
<name>A0A6S7JCI9_PARCT</name>
<gene>
    <name evidence="1" type="ORF">PACLA_8A003683</name>
</gene>